<accession>A0A150QZB8</accession>
<proteinExistence type="predicted"/>
<feature type="signal peptide" evidence="2">
    <location>
        <begin position="1"/>
        <end position="18"/>
    </location>
</feature>
<dbReference type="Proteomes" id="UP000075260">
    <property type="component" value="Unassembled WGS sequence"/>
</dbReference>
<evidence type="ECO:0000256" key="2">
    <source>
        <dbReference type="SAM" id="SignalP"/>
    </source>
</evidence>
<feature type="compositionally biased region" description="Low complexity" evidence="1">
    <location>
        <begin position="126"/>
        <end position="140"/>
    </location>
</feature>
<reference evidence="3 4" key="1">
    <citation type="submission" date="2014-02" db="EMBL/GenBank/DDBJ databases">
        <title>The small core and large imbalanced accessory genome model reveals a collaborative survival strategy of Sorangium cellulosum strains in nature.</title>
        <authorList>
            <person name="Han K."/>
            <person name="Peng R."/>
            <person name="Blom J."/>
            <person name="Li Y.-Z."/>
        </authorList>
    </citation>
    <scope>NUCLEOTIDE SEQUENCE [LARGE SCALE GENOMIC DNA]</scope>
    <source>
        <strain evidence="3 4">So0008-312</strain>
    </source>
</reference>
<organism evidence="3 4">
    <name type="scientific">Sorangium cellulosum</name>
    <name type="common">Polyangium cellulosum</name>
    <dbReference type="NCBI Taxonomy" id="56"/>
    <lineage>
        <taxon>Bacteria</taxon>
        <taxon>Pseudomonadati</taxon>
        <taxon>Myxococcota</taxon>
        <taxon>Polyangia</taxon>
        <taxon>Polyangiales</taxon>
        <taxon>Polyangiaceae</taxon>
        <taxon>Sorangium</taxon>
    </lineage>
</organism>
<feature type="chain" id="PRO_5007567493" description="Secreted protein" evidence="2">
    <location>
        <begin position="19"/>
        <end position="222"/>
    </location>
</feature>
<comment type="caution">
    <text evidence="3">The sequence shown here is derived from an EMBL/GenBank/DDBJ whole genome shotgun (WGS) entry which is preliminary data.</text>
</comment>
<dbReference type="EMBL" id="JEMA01000225">
    <property type="protein sequence ID" value="KYF72948.1"/>
    <property type="molecule type" value="Genomic_DNA"/>
</dbReference>
<evidence type="ECO:0000256" key="1">
    <source>
        <dbReference type="SAM" id="MobiDB-lite"/>
    </source>
</evidence>
<evidence type="ECO:0000313" key="4">
    <source>
        <dbReference type="Proteomes" id="UP000075260"/>
    </source>
</evidence>
<keyword evidence="2" id="KW-0732">Signal</keyword>
<evidence type="ECO:0000313" key="3">
    <source>
        <dbReference type="EMBL" id="KYF72948.1"/>
    </source>
</evidence>
<feature type="compositionally biased region" description="Gly residues" evidence="1">
    <location>
        <begin position="141"/>
        <end position="153"/>
    </location>
</feature>
<dbReference type="AlphaFoldDB" id="A0A150QZB8"/>
<name>A0A150QZB8_SORCE</name>
<dbReference type="OrthoDB" id="5517207at2"/>
<sequence>MKPHRPFFLVALGALALAALSGCGSYVSEYVPPPDGRARPVYSDGAVAMELGGAIPDCLSGEPGSGAALPPYPARTSRDPAASPVRVTGGFWVPIYFGPRIVVERRGVAPPPPHRHRPGPDVARTPASPSKGSKPAPGGSSSSGGSGGSGSDGGNAAASILLATVAVLALAALPPIAVGLSVGSPERDEDSALALDQVNAYNDLARTPGSPCAAAATEGQVP</sequence>
<feature type="region of interest" description="Disordered" evidence="1">
    <location>
        <begin position="107"/>
        <end position="153"/>
    </location>
</feature>
<dbReference type="RefSeq" id="WP_061606010.1">
    <property type="nucleotide sequence ID" value="NZ_JEMA01000225.1"/>
</dbReference>
<protein>
    <recommendedName>
        <fullName evidence="5">Secreted protein</fullName>
    </recommendedName>
</protein>
<dbReference type="PROSITE" id="PS51257">
    <property type="entry name" value="PROKAR_LIPOPROTEIN"/>
    <property type="match status" value="1"/>
</dbReference>
<evidence type="ECO:0008006" key="5">
    <source>
        <dbReference type="Google" id="ProtNLM"/>
    </source>
</evidence>
<feature type="region of interest" description="Disordered" evidence="1">
    <location>
        <begin position="203"/>
        <end position="222"/>
    </location>
</feature>
<gene>
    <name evidence="3" type="ORF">BE15_41830</name>
</gene>